<dbReference type="GO" id="GO:0003677">
    <property type="term" value="F:DNA binding"/>
    <property type="evidence" value="ECO:0007669"/>
    <property type="project" value="UniProtKB-UniRule"/>
</dbReference>
<evidence type="ECO:0000256" key="4">
    <source>
        <dbReference type="ARBA" id="ARBA00023163"/>
    </source>
</evidence>
<dbReference type="GO" id="GO:0043531">
    <property type="term" value="F:ADP binding"/>
    <property type="evidence" value="ECO:0007669"/>
    <property type="project" value="InterPro"/>
</dbReference>
<evidence type="ECO:0000313" key="9">
    <source>
        <dbReference type="EMBL" id="RKR88650.1"/>
    </source>
</evidence>
<name>A0A495JHX4_9ACTN</name>
<evidence type="ECO:0000313" key="10">
    <source>
        <dbReference type="Proteomes" id="UP000277671"/>
    </source>
</evidence>
<feature type="domain" description="OmpR/PhoB-type" evidence="8">
    <location>
        <begin position="10"/>
        <end position="113"/>
    </location>
</feature>
<sequence>MNRLVRPSETNVDTSGGSQLAVEFRLLGEVEARVAGQPVDLGHTRQRTVLAALLVEANRTVPVEQLLARVWGDQPPQRSRSALYSYLSRLRRCLVEADGVSISRQSGGYLLTVSPSAVDLHHFRHLVGQARAADDGPAYTLLEEALGLWHGEAFAELDSPWLNSLRDTLAQERFGAELEHADKALRLGQHARVLPQLSALTRRHPLDERLADQFMLALYRSGRQADALLHYQQTRQLLVDELGTDPGPALQARQRQILAAEPTLEPAPEETAPPSTRPPVPRQLPARPPLFIGRTDALATLTDPGENRTWVICGTGGVGKTWLVLRWAHDNLWRFPDGQLWVNLRGFEPAAAAVPPSTAVRRILDALGVPAGDLPTDPETQIGLYRSLVAEKRMLIVLDNARDAEQIRPLLPGGPGCLVLVTTRNQMPGLVAESAARTLTLDLLTAAESRELLAGRLGVERVRAEPEAVEQIVAGCARLSLALAVVAARAAAHPAFPLASLAAELNDPEGVLDAFDSGDPLLDVRAALSWSYRAMSPGAGRVFRLLGLHPGPDLSVPAMASLAGLPAGRVRPLLTELSRAHLIAEQSPGRYACHDLLRAYATELAQVDEPEPDRRRAVQRLLEHYLHSAHAAARLLDPHRDPIDLEPAADGVVVERPESYESAMAWLTVEHAGLVATIGSAAEAGFDTRAWQLSWSLVTYFDRRGHWHDRVASQRIALAAAARLGDLSMQAISHRDLARAYTLLSHHQEAHHHLRAAFDLLGRLGDRVGQAHTHLNLSMVYQQQGRIHDAIRHDLLSLELYRAAGYQSGEANTLNNAGWHYAQIGDHQQALDFCEKALALHQEIGNQVGVANTWDSLGFVHHQTGDFARAAECFRHAIDMARELGNRYSEAEASNHLGDTLVAGGDRTSAEPAWRRAWEILTDIGHPEADQVALKLDPSHRP</sequence>
<dbReference type="SMART" id="SM01043">
    <property type="entry name" value="BTAD"/>
    <property type="match status" value="1"/>
</dbReference>
<dbReference type="GO" id="GO:0000160">
    <property type="term" value="P:phosphorelay signal transduction system"/>
    <property type="evidence" value="ECO:0007669"/>
    <property type="project" value="InterPro"/>
</dbReference>
<feature type="DNA-binding region" description="OmpR/PhoB-type" evidence="6">
    <location>
        <begin position="10"/>
        <end position="113"/>
    </location>
</feature>
<dbReference type="Pfam" id="PF00931">
    <property type="entry name" value="NB-ARC"/>
    <property type="match status" value="1"/>
</dbReference>
<dbReference type="AlphaFoldDB" id="A0A495JHX4"/>
<evidence type="ECO:0000256" key="7">
    <source>
        <dbReference type="SAM" id="MobiDB-lite"/>
    </source>
</evidence>
<dbReference type="InterPro" id="IPR002182">
    <property type="entry name" value="NB-ARC"/>
</dbReference>
<feature type="repeat" description="TPR" evidence="5">
    <location>
        <begin position="811"/>
        <end position="844"/>
    </location>
</feature>
<dbReference type="InterPro" id="IPR051677">
    <property type="entry name" value="AfsR-DnrI-RedD_regulator"/>
</dbReference>
<dbReference type="Pfam" id="PF13424">
    <property type="entry name" value="TPR_12"/>
    <property type="match status" value="2"/>
</dbReference>
<dbReference type="Gene3D" id="1.25.40.10">
    <property type="entry name" value="Tetratricopeptide repeat domain"/>
    <property type="match status" value="2"/>
</dbReference>
<dbReference type="GO" id="GO:0006355">
    <property type="term" value="P:regulation of DNA-templated transcription"/>
    <property type="evidence" value="ECO:0007669"/>
    <property type="project" value="InterPro"/>
</dbReference>
<dbReference type="SUPFAM" id="SSF52540">
    <property type="entry name" value="P-loop containing nucleoside triphosphate hydrolases"/>
    <property type="match status" value="1"/>
</dbReference>
<protein>
    <submittedName>
        <fullName evidence="9">DNA-binding SARP family transcriptional activator</fullName>
    </submittedName>
</protein>
<dbReference type="InterPro" id="IPR005158">
    <property type="entry name" value="BTAD"/>
</dbReference>
<organism evidence="9 10">
    <name type="scientific">Micromonospora pisi</name>
    <dbReference type="NCBI Taxonomy" id="589240"/>
    <lineage>
        <taxon>Bacteria</taxon>
        <taxon>Bacillati</taxon>
        <taxon>Actinomycetota</taxon>
        <taxon>Actinomycetes</taxon>
        <taxon>Micromonosporales</taxon>
        <taxon>Micromonosporaceae</taxon>
        <taxon>Micromonospora</taxon>
    </lineage>
</organism>
<gene>
    <name evidence="9" type="ORF">BDK92_2979</name>
</gene>
<dbReference type="InterPro" id="IPR019734">
    <property type="entry name" value="TPR_rpt"/>
</dbReference>
<dbReference type="InterPro" id="IPR016032">
    <property type="entry name" value="Sig_transdc_resp-reg_C-effctor"/>
</dbReference>
<evidence type="ECO:0000256" key="2">
    <source>
        <dbReference type="ARBA" id="ARBA00023015"/>
    </source>
</evidence>
<evidence type="ECO:0000256" key="5">
    <source>
        <dbReference type="PROSITE-ProRule" id="PRU00339"/>
    </source>
</evidence>
<dbReference type="SMART" id="SM00862">
    <property type="entry name" value="Trans_reg_C"/>
    <property type="match status" value="1"/>
</dbReference>
<evidence type="ECO:0000256" key="3">
    <source>
        <dbReference type="ARBA" id="ARBA00023125"/>
    </source>
</evidence>
<accession>A0A495JHX4</accession>
<keyword evidence="2" id="KW-0805">Transcription regulation</keyword>
<keyword evidence="4" id="KW-0804">Transcription</keyword>
<proteinExistence type="inferred from homology"/>
<dbReference type="Pfam" id="PF03704">
    <property type="entry name" value="BTAD"/>
    <property type="match status" value="1"/>
</dbReference>
<evidence type="ECO:0000259" key="8">
    <source>
        <dbReference type="PROSITE" id="PS51755"/>
    </source>
</evidence>
<dbReference type="SMART" id="SM00028">
    <property type="entry name" value="TPR"/>
    <property type="match status" value="5"/>
</dbReference>
<feature type="compositionally biased region" description="Low complexity" evidence="7">
    <location>
        <begin position="263"/>
        <end position="274"/>
    </location>
</feature>
<dbReference type="InterPro" id="IPR027417">
    <property type="entry name" value="P-loop_NTPase"/>
</dbReference>
<dbReference type="SUPFAM" id="SSF48452">
    <property type="entry name" value="TPR-like"/>
    <property type="match status" value="2"/>
</dbReference>
<dbReference type="Gene3D" id="3.40.50.300">
    <property type="entry name" value="P-loop containing nucleotide triphosphate hydrolases"/>
    <property type="match status" value="1"/>
</dbReference>
<dbReference type="CDD" id="cd15831">
    <property type="entry name" value="BTAD"/>
    <property type="match status" value="1"/>
</dbReference>
<feature type="repeat" description="TPR" evidence="5">
    <location>
        <begin position="851"/>
        <end position="884"/>
    </location>
</feature>
<dbReference type="PROSITE" id="PS51755">
    <property type="entry name" value="OMPR_PHOB"/>
    <property type="match status" value="1"/>
</dbReference>
<evidence type="ECO:0000256" key="6">
    <source>
        <dbReference type="PROSITE-ProRule" id="PRU01091"/>
    </source>
</evidence>
<dbReference type="PROSITE" id="PS50005">
    <property type="entry name" value="TPR"/>
    <property type="match status" value="2"/>
</dbReference>
<comment type="caution">
    <text evidence="9">The sequence shown here is derived from an EMBL/GenBank/DDBJ whole genome shotgun (WGS) entry which is preliminary data.</text>
</comment>
<dbReference type="Pfam" id="PF00486">
    <property type="entry name" value="Trans_reg_C"/>
    <property type="match status" value="1"/>
</dbReference>
<keyword evidence="3 6" id="KW-0238">DNA-binding</keyword>
<dbReference type="Gene3D" id="1.10.10.10">
    <property type="entry name" value="Winged helix-like DNA-binding domain superfamily/Winged helix DNA-binding domain"/>
    <property type="match status" value="1"/>
</dbReference>
<comment type="similarity">
    <text evidence="1">Belongs to the AfsR/DnrI/RedD regulatory family.</text>
</comment>
<dbReference type="Proteomes" id="UP000277671">
    <property type="component" value="Unassembled WGS sequence"/>
</dbReference>
<reference evidence="9 10" key="1">
    <citation type="submission" date="2018-10" db="EMBL/GenBank/DDBJ databases">
        <title>Sequencing the genomes of 1000 actinobacteria strains.</title>
        <authorList>
            <person name="Klenk H.-P."/>
        </authorList>
    </citation>
    <scope>NUCLEOTIDE SEQUENCE [LARGE SCALE GENOMIC DNA]</scope>
    <source>
        <strain evidence="9 10">DSM 45175</strain>
    </source>
</reference>
<dbReference type="InterPro" id="IPR036388">
    <property type="entry name" value="WH-like_DNA-bd_sf"/>
</dbReference>
<dbReference type="EMBL" id="RBKT01000001">
    <property type="protein sequence ID" value="RKR88650.1"/>
    <property type="molecule type" value="Genomic_DNA"/>
</dbReference>
<keyword evidence="10" id="KW-1185">Reference proteome</keyword>
<dbReference type="SUPFAM" id="SSF46894">
    <property type="entry name" value="C-terminal effector domain of the bipartite response regulators"/>
    <property type="match status" value="1"/>
</dbReference>
<evidence type="ECO:0000256" key="1">
    <source>
        <dbReference type="ARBA" id="ARBA00005820"/>
    </source>
</evidence>
<dbReference type="PANTHER" id="PTHR35807:SF1">
    <property type="entry name" value="TRANSCRIPTIONAL REGULATOR REDD"/>
    <property type="match status" value="1"/>
</dbReference>
<feature type="region of interest" description="Disordered" evidence="7">
    <location>
        <begin position="263"/>
        <end position="285"/>
    </location>
</feature>
<keyword evidence="5" id="KW-0802">TPR repeat</keyword>
<dbReference type="RefSeq" id="WP_246017041.1">
    <property type="nucleotide sequence ID" value="NZ_RBKT01000001.1"/>
</dbReference>
<dbReference type="InterPro" id="IPR011990">
    <property type="entry name" value="TPR-like_helical_dom_sf"/>
</dbReference>
<dbReference type="PANTHER" id="PTHR35807">
    <property type="entry name" value="TRANSCRIPTIONAL REGULATOR REDD-RELATED"/>
    <property type="match status" value="1"/>
</dbReference>
<feature type="compositionally biased region" description="Pro residues" evidence="7">
    <location>
        <begin position="275"/>
        <end position="285"/>
    </location>
</feature>
<dbReference type="InterPro" id="IPR001867">
    <property type="entry name" value="OmpR/PhoB-type_DNA-bd"/>
</dbReference>